<comment type="caution">
    <text evidence="1">The sequence shown here is derived from an EMBL/GenBank/DDBJ whole genome shotgun (WGS) entry which is preliminary data.</text>
</comment>
<evidence type="ECO:0000313" key="2">
    <source>
        <dbReference type="Proteomes" id="UP001163823"/>
    </source>
</evidence>
<dbReference type="EMBL" id="JARAOO010000004">
    <property type="protein sequence ID" value="KAJ7971739.1"/>
    <property type="molecule type" value="Genomic_DNA"/>
</dbReference>
<protein>
    <submittedName>
        <fullName evidence="1">Protein LAZY 1</fullName>
    </submittedName>
</protein>
<dbReference type="GO" id="GO:0009630">
    <property type="term" value="P:gravitropism"/>
    <property type="evidence" value="ECO:0007669"/>
    <property type="project" value="InterPro"/>
</dbReference>
<dbReference type="InterPro" id="IPR038928">
    <property type="entry name" value="LAZY1"/>
</dbReference>
<gene>
    <name evidence="1" type="ORF">O6P43_009722</name>
</gene>
<evidence type="ECO:0000313" key="1">
    <source>
        <dbReference type="EMBL" id="KAJ7971739.1"/>
    </source>
</evidence>
<dbReference type="PANTHER" id="PTHR34959">
    <property type="entry name" value="PROTEIN LAZY 1"/>
    <property type="match status" value="1"/>
</dbReference>
<name>A0AAD7VDK6_QUISA</name>
<keyword evidence="2" id="KW-1185">Reference proteome</keyword>
<dbReference type="PANTHER" id="PTHR34959:SF4">
    <property type="entry name" value="PROTEIN LAZY 1"/>
    <property type="match status" value="1"/>
</dbReference>
<proteinExistence type="predicted"/>
<accession>A0AAD7VDK6</accession>
<dbReference type="GO" id="GO:2000012">
    <property type="term" value="P:regulation of auxin polar transport"/>
    <property type="evidence" value="ECO:0007669"/>
    <property type="project" value="InterPro"/>
</dbReference>
<dbReference type="KEGG" id="qsa:O6P43_009722"/>
<organism evidence="1 2">
    <name type="scientific">Quillaja saponaria</name>
    <name type="common">Soap bark tree</name>
    <dbReference type="NCBI Taxonomy" id="32244"/>
    <lineage>
        <taxon>Eukaryota</taxon>
        <taxon>Viridiplantae</taxon>
        <taxon>Streptophyta</taxon>
        <taxon>Embryophyta</taxon>
        <taxon>Tracheophyta</taxon>
        <taxon>Spermatophyta</taxon>
        <taxon>Magnoliopsida</taxon>
        <taxon>eudicotyledons</taxon>
        <taxon>Gunneridae</taxon>
        <taxon>Pentapetalae</taxon>
        <taxon>rosids</taxon>
        <taxon>fabids</taxon>
        <taxon>Fabales</taxon>
        <taxon>Quillajaceae</taxon>
        <taxon>Quillaja</taxon>
    </lineage>
</organism>
<sequence length="384" mass="43251">MKLFEWVHRKFRQNSLEPFKGFTFGNTCICLSVQLATEHQHSHGKPSLSSGNICNLKQHQQESDKSYSEFEEKGEEINSQEEASAVISELFHGFLTIGTLGGEIINDEPATPTFAIPSKMITKQQAEFTENDLKLINYELEKFVEAENKDGYYESSGRNSHASTITLSGKEMDEAEDEYIGNTAVFPLQGYLLGSSVELPETRIKITKEKASLAELFQRTEINEKSIEIEGTEEKQVNKTSKSAVHLLRKMLKKVRASSRCSAFSTADDRANSVSPNKKLHKVLRMIHRKIYPESSIIARGCIKSHKDEMKTVSYDGCHVYDSGDLMHPDESSRKFYPGSMTKKWNKCHKTNLNTPQLGLSSSSSSGNKGQWIKTDADYLVLEL</sequence>
<reference evidence="1" key="1">
    <citation type="journal article" date="2023" name="Science">
        <title>Elucidation of the pathway for biosynthesis of saponin adjuvants from the soapbark tree.</title>
        <authorList>
            <person name="Reed J."/>
            <person name="Orme A."/>
            <person name="El-Demerdash A."/>
            <person name="Owen C."/>
            <person name="Martin L.B.B."/>
            <person name="Misra R.C."/>
            <person name="Kikuchi S."/>
            <person name="Rejzek M."/>
            <person name="Martin A.C."/>
            <person name="Harkess A."/>
            <person name="Leebens-Mack J."/>
            <person name="Louveau T."/>
            <person name="Stephenson M.J."/>
            <person name="Osbourn A."/>
        </authorList>
    </citation>
    <scope>NUCLEOTIDE SEQUENCE</scope>
    <source>
        <strain evidence="1">S10</strain>
    </source>
</reference>
<dbReference type="AlphaFoldDB" id="A0AAD7VDK6"/>
<dbReference type="Proteomes" id="UP001163823">
    <property type="component" value="Chromosome 4"/>
</dbReference>